<evidence type="ECO:0000256" key="3">
    <source>
        <dbReference type="ARBA" id="ARBA00023139"/>
    </source>
</evidence>
<feature type="domain" description="C-type lysozyme inhibitor" evidence="7">
    <location>
        <begin position="42"/>
        <end position="99"/>
    </location>
</feature>
<evidence type="ECO:0000259" key="6">
    <source>
        <dbReference type="Pfam" id="PF07883"/>
    </source>
</evidence>
<dbReference type="SUPFAM" id="SSF51182">
    <property type="entry name" value="RmlC-like cupins"/>
    <property type="match status" value="1"/>
</dbReference>
<sequence>MKTTLLGLILAALMASLPLLSVGTAQALDCGGPGTQQTAAAYRSSSGERLDACFDRAAERVTLRMPDGRTVTLPLAPSASGARYGSGQEVFWEHQGTGRYFSGETLLFEGTVVDTADGYRNGVVVKELVRTGVTADGRKIAYPVTEKPEVTALLVELPPGSETGWHKHPVPVHAYLLGGSLKVELAGGRTVQYKAGEVIIEVVNTLHNGRTVGIEPARLIVFYLGVQGTPAVVRVP</sequence>
<dbReference type="InterPro" id="IPR036328">
    <property type="entry name" value="MliC_sf"/>
</dbReference>
<dbReference type="InterPro" id="IPR013096">
    <property type="entry name" value="Cupin_2"/>
</dbReference>
<dbReference type="InterPro" id="IPR014710">
    <property type="entry name" value="RmlC-like_jellyroll"/>
</dbReference>
<dbReference type="RefSeq" id="WP_305731804.1">
    <property type="nucleotide sequence ID" value="NZ_OW150024.1"/>
</dbReference>
<dbReference type="EMBL" id="OW150024">
    <property type="protein sequence ID" value="CAH2030938.1"/>
    <property type="molecule type" value="Genomic_DNA"/>
</dbReference>
<dbReference type="Pfam" id="PF09864">
    <property type="entry name" value="MliC"/>
    <property type="match status" value="1"/>
</dbReference>
<organism evidence="8 9">
    <name type="scientific">Trichlorobacter ammonificans</name>
    <dbReference type="NCBI Taxonomy" id="2916410"/>
    <lineage>
        <taxon>Bacteria</taxon>
        <taxon>Pseudomonadati</taxon>
        <taxon>Thermodesulfobacteriota</taxon>
        <taxon>Desulfuromonadia</taxon>
        <taxon>Geobacterales</taxon>
        <taxon>Geobacteraceae</taxon>
        <taxon>Trichlorobacter</taxon>
    </lineage>
</organism>
<keyword evidence="4" id="KW-0449">Lipoprotein</keyword>
<evidence type="ECO:0000256" key="4">
    <source>
        <dbReference type="ARBA" id="ARBA00023288"/>
    </source>
</evidence>
<evidence type="ECO:0000313" key="8">
    <source>
        <dbReference type="EMBL" id="CAH2030938.1"/>
    </source>
</evidence>
<dbReference type="InterPro" id="IPR011051">
    <property type="entry name" value="RmlC_Cupin_sf"/>
</dbReference>
<evidence type="ECO:0000313" key="9">
    <source>
        <dbReference type="Proteomes" id="UP001295463"/>
    </source>
</evidence>
<dbReference type="Proteomes" id="UP001295463">
    <property type="component" value="Chromosome"/>
</dbReference>
<protein>
    <submittedName>
        <fullName evidence="8">Membrane-bound lysozyme-inhibitor of c-type lysozyme</fullName>
    </submittedName>
</protein>
<feature type="chain" id="PRO_5045360088" evidence="5">
    <location>
        <begin position="28"/>
        <end position="236"/>
    </location>
</feature>
<dbReference type="Gene3D" id="2.40.128.200">
    <property type="match status" value="1"/>
</dbReference>
<dbReference type="InterPro" id="IPR018660">
    <property type="entry name" value="MliC"/>
</dbReference>
<reference evidence="8 9" key="1">
    <citation type="submission" date="2022-03" db="EMBL/GenBank/DDBJ databases">
        <authorList>
            <person name="Koch H."/>
        </authorList>
    </citation>
    <scope>NUCLEOTIDE SEQUENCE [LARGE SCALE GENOMIC DNA]</scope>
    <source>
        <strain evidence="8 9">G1</strain>
    </source>
</reference>
<dbReference type="Gene3D" id="2.60.120.10">
    <property type="entry name" value="Jelly Rolls"/>
    <property type="match status" value="1"/>
</dbReference>
<evidence type="ECO:0000259" key="7">
    <source>
        <dbReference type="Pfam" id="PF09864"/>
    </source>
</evidence>
<feature type="domain" description="Cupin type-2" evidence="6">
    <location>
        <begin position="154"/>
        <end position="223"/>
    </location>
</feature>
<proteinExistence type="predicted"/>
<evidence type="ECO:0000256" key="2">
    <source>
        <dbReference type="ARBA" id="ARBA00023136"/>
    </source>
</evidence>
<accession>A0ABN8HIG1</accession>
<evidence type="ECO:0000256" key="5">
    <source>
        <dbReference type="SAM" id="SignalP"/>
    </source>
</evidence>
<dbReference type="SUPFAM" id="SSF141488">
    <property type="entry name" value="YdhA-like"/>
    <property type="match status" value="1"/>
</dbReference>
<keyword evidence="2" id="KW-0472">Membrane</keyword>
<keyword evidence="9" id="KW-1185">Reference proteome</keyword>
<keyword evidence="1 5" id="KW-0732">Signal</keyword>
<dbReference type="CDD" id="cd02236">
    <property type="entry name" value="cupin_CV2614-like"/>
    <property type="match status" value="1"/>
</dbReference>
<name>A0ABN8HIG1_9BACT</name>
<feature type="signal peptide" evidence="5">
    <location>
        <begin position="1"/>
        <end position="27"/>
    </location>
</feature>
<keyword evidence="3" id="KW-0564">Palmitate</keyword>
<dbReference type="Pfam" id="PF07883">
    <property type="entry name" value="Cupin_2"/>
    <property type="match status" value="1"/>
</dbReference>
<evidence type="ECO:0000256" key="1">
    <source>
        <dbReference type="ARBA" id="ARBA00022729"/>
    </source>
</evidence>
<gene>
    <name evidence="8" type="ORF">GEAMG1_1124</name>
</gene>